<protein>
    <submittedName>
        <fullName evidence="2">Putative ABC transporter membrane protein</fullName>
    </submittedName>
</protein>
<gene>
    <name evidence="2" type="ORF">FDG2_0428</name>
</gene>
<evidence type="ECO:0000313" key="2">
    <source>
        <dbReference type="EMBL" id="SBW17923.1"/>
    </source>
</evidence>
<dbReference type="AlphaFoldDB" id="A0A1C3NTJ6"/>
<dbReference type="PANTHER" id="PTHR37305:SF1">
    <property type="entry name" value="MEMBRANE PROTEIN"/>
    <property type="match status" value="1"/>
</dbReference>
<reference evidence="3" key="1">
    <citation type="submission" date="2016-02" db="EMBL/GenBank/DDBJ databases">
        <authorList>
            <person name="Wibberg D."/>
        </authorList>
    </citation>
    <scope>NUCLEOTIDE SEQUENCE [LARGE SCALE GENOMIC DNA]</scope>
</reference>
<keyword evidence="3" id="KW-1185">Reference proteome</keyword>
<accession>A0A1C3NTJ6</accession>
<keyword evidence="1" id="KW-0812">Transmembrane</keyword>
<keyword evidence="1" id="KW-1133">Transmembrane helix</keyword>
<dbReference type="Proteomes" id="UP000199013">
    <property type="component" value="Unassembled WGS sequence"/>
</dbReference>
<dbReference type="Pfam" id="PF12730">
    <property type="entry name" value="ABC2_membrane_4"/>
    <property type="match status" value="1"/>
</dbReference>
<dbReference type="PANTHER" id="PTHR37305">
    <property type="entry name" value="INTEGRAL MEMBRANE PROTEIN-RELATED"/>
    <property type="match status" value="1"/>
</dbReference>
<proteinExistence type="predicted"/>
<feature type="transmembrane region" description="Helical" evidence="1">
    <location>
        <begin position="16"/>
        <end position="37"/>
    </location>
</feature>
<evidence type="ECO:0000256" key="1">
    <source>
        <dbReference type="SAM" id="Phobius"/>
    </source>
</evidence>
<sequence length="268" mass="28111">MIRVELHLLLIRRRTWVSVLMLATLPVIVAVFMKISGVGSKPVGPAFLAEVVRNGTWFPVAALALVLPLFLPVAVLLLAGEAIAGEANAGTLRYLVIRPVGRGRLLAAKMISIIAYLLIAVSAVTSTAFTVGWGLFGLAPIQPLSGTGPPFSLPEAAARIGLSALFVAASMLGIAGCGLFLSTIASTPLAATLGALGILVTAGVLDQLPSAEIIQPYLPTHYWMAFVDLFREPVPWSGMKHGLMLEGGYGTAMLALARIVFATRDITS</sequence>
<keyword evidence="1" id="KW-0472">Membrane</keyword>
<feature type="transmembrane region" description="Helical" evidence="1">
    <location>
        <begin position="188"/>
        <end position="205"/>
    </location>
</feature>
<organism evidence="2 3">
    <name type="scientific">Candidatus Protofrankia californiensis</name>
    <dbReference type="NCBI Taxonomy" id="1839754"/>
    <lineage>
        <taxon>Bacteria</taxon>
        <taxon>Bacillati</taxon>
        <taxon>Actinomycetota</taxon>
        <taxon>Actinomycetes</taxon>
        <taxon>Frankiales</taxon>
        <taxon>Frankiaceae</taxon>
        <taxon>Protofrankia</taxon>
    </lineage>
</organism>
<feature type="transmembrane region" description="Helical" evidence="1">
    <location>
        <begin position="156"/>
        <end position="181"/>
    </location>
</feature>
<name>A0A1C3NTJ6_9ACTN</name>
<feature type="transmembrane region" description="Helical" evidence="1">
    <location>
        <begin position="113"/>
        <end position="136"/>
    </location>
</feature>
<evidence type="ECO:0000313" key="3">
    <source>
        <dbReference type="Proteomes" id="UP000199013"/>
    </source>
</evidence>
<dbReference type="EMBL" id="FLUV01000178">
    <property type="protein sequence ID" value="SBW17923.1"/>
    <property type="molecule type" value="Genomic_DNA"/>
</dbReference>
<feature type="transmembrane region" description="Helical" evidence="1">
    <location>
        <begin position="57"/>
        <end position="79"/>
    </location>
</feature>